<dbReference type="AlphaFoldDB" id="A0A7S0FY74"/>
<feature type="region of interest" description="Disordered" evidence="1">
    <location>
        <begin position="1"/>
        <end position="97"/>
    </location>
</feature>
<organism evidence="2">
    <name type="scientific">Pyrodinium bahamense</name>
    <dbReference type="NCBI Taxonomy" id="73915"/>
    <lineage>
        <taxon>Eukaryota</taxon>
        <taxon>Sar</taxon>
        <taxon>Alveolata</taxon>
        <taxon>Dinophyceae</taxon>
        <taxon>Gonyaulacales</taxon>
        <taxon>Pyrocystaceae</taxon>
        <taxon>Pyrodinium</taxon>
    </lineage>
</organism>
<feature type="compositionally biased region" description="Acidic residues" evidence="1">
    <location>
        <begin position="11"/>
        <end position="91"/>
    </location>
</feature>
<evidence type="ECO:0000313" key="2">
    <source>
        <dbReference type="EMBL" id="CAD8388272.1"/>
    </source>
</evidence>
<feature type="compositionally biased region" description="Low complexity" evidence="1">
    <location>
        <begin position="1"/>
        <end position="10"/>
    </location>
</feature>
<feature type="region of interest" description="Disordered" evidence="1">
    <location>
        <begin position="129"/>
        <end position="161"/>
    </location>
</feature>
<evidence type="ECO:0000256" key="1">
    <source>
        <dbReference type="SAM" id="MobiDB-lite"/>
    </source>
</evidence>
<gene>
    <name evidence="2" type="ORF">PBAH0796_LOCUS31960</name>
</gene>
<protein>
    <submittedName>
        <fullName evidence="2">Uncharacterized protein</fullName>
    </submittedName>
</protein>
<dbReference type="EMBL" id="HBEG01052547">
    <property type="protein sequence ID" value="CAD8388272.1"/>
    <property type="molecule type" value="Transcribed_RNA"/>
</dbReference>
<reference evidence="2" key="1">
    <citation type="submission" date="2021-01" db="EMBL/GenBank/DDBJ databases">
        <authorList>
            <person name="Corre E."/>
            <person name="Pelletier E."/>
            <person name="Niang G."/>
            <person name="Scheremetjew M."/>
            <person name="Finn R."/>
            <person name="Kale V."/>
            <person name="Holt S."/>
            <person name="Cochrane G."/>
            <person name="Meng A."/>
            <person name="Brown T."/>
            <person name="Cohen L."/>
        </authorList>
    </citation>
    <scope>NUCLEOTIDE SEQUENCE</scope>
    <source>
        <strain evidence="2">Pbaha01</strain>
    </source>
</reference>
<name>A0A7S0FY74_9DINO</name>
<proteinExistence type="predicted"/>
<accession>A0A7S0FY74</accession>
<sequence length="161" mass="17322">MADDGQGCAEEGAEEEVEAEEQGYTEEGREEEEEGEEAAEAVEPDCAEEGAEEEVEAAEQEEEAAAGAEEAEDVDEALPCEIEEETQDAAAEDNGIVEAWGLEEVEDLNLDGDRMSAAQRFLQGDTNYMDSAGTLEEEQAEQVEPSKASAKASVAKRRRLG</sequence>